<dbReference type="InterPro" id="IPR042099">
    <property type="entry name" value="ANL_N_sf"/>
</dbReference>
<dbReference type="PANTHER" id="PTHR43272:SF83">
    <property type="entry name" value="ACYL-COA SYNTHETASE LONG-CHAIN, ISOFORM J"/>
    <property type="match status" value="1"/>
</dbReference>
<dbReference type="SUPFAM" id="SSF56801">
    <property type="entry name" value="Acetyl-CoA synthetase-like"/>
    <property type="match status" value="1"/>
</dbReference>
<evidence type="ECO:0000256" key="3">
    <source>
        <dbReference type="ARBA" id="ARBA00022741"/>
    </source>
</evidence>
<proteinExistence type="inferred from homology"/>
<dbReference type="GO" id="GO:0004467">
    <property type="term" value="F:long-chain fatty acid-CoA ligase activity"/>
    <property type="evidence" value="ECO:0007669"/>
    <property type="project" value="TreeGrafter"/>
</dbReference>
<feature type="non-terminal residue" evidence="5">
    <location>
        <position position="1"/>
    </location>
</feature>
<evidence type="ECO:0000256" key="4">
    <source>
        <dbReference type="ARBA" id="ARBA00022840"/>
    </source>
</evidence>
<comment type="similarity">
    <text evidence="1">Belongs to the ATP-dependent AMP-binding enzyme family.</text>
</comment>
<dbReference type="GO" id="GO:0005811">
    <property type="term" value="C:lipid droplet"/>
    <property type="evidence" value="ECO:0007669"/>
    <property type="project" value="TreeGrafter"/>
</dbReference>
<dbReference type="AlphaFoldDB" id="A0AA38N0K1"/>
<reference evidence="5" key="1">
    <citation type="submission" date="2022-08" db="EMBL/GenBank/DDBJ databases">
        <authorList>
            <consortium name="DOE Joint Genome Institute"/>
            <person name="Min B."/>
            <person name="Sierra-Patev S."/>
            <person name="Naranjo-Ortiz M."/>
            <person name="Looney B."/>
            <person name="Konkel Z."/>
            <person name="Slot J.C."/>
            <person name="Sakamoto Y."/>
            <person name="Steenwyk J.L."/>
            <person name="Rokas A."/>
            <person name="Carro J."/>
            <person name="Camarero S."/>
            <person name="Ferreira P."/>
            <person name="Molpeceres G."/>
            <person name="Ruiz-duenas F.J."/>
            <person name="Serrano A."/>
            <person name="Henrissat B."/>
            <person name="Drula E."/>
            <person name="Hughes K.W."/>
            <person name="Mata J.L."/>
            <person name="Ishikawa N.K."/>
            <person name="Vargas-Isla R."/>
            <person name="Ushijima S."/>
            <person name="Smith C.A."/>
            <person name="Ahrendt S."/>
            <person name="Andreopoulos W."/>
            <person name="He G."/>
            <person name="LaButti K."/>
            <person name="Lipzen A."/>
            <person name="Ng V."/>
            <person name="Riley R."/>
            <person name="Sandor L."/>
            <person name="Barry K."/>
            <person name="Martinez A.T."/>
            <person name="Xiao Y."/>
            <person name="Gibbons J.G."/>
            <person name="Terashima K."/>
            <person name="Hibbett D.S."/>
            <person name="Grigoriev I.V."/>
        </authorList>
    </citation>
    <scope>NUCLEOTIDE SEQUENCE</scope>
    <source>
        <strain evidence="5">ET3784</strain>
    </source>
</reference>
<dbReference type="GO" id="GO:0035336">
    <property type="term" value="P:long-chain fatty-acyl-CoA metabolic process"/>
    <property type="evidence" value="ECO:0007669"/>
    <property type="project" value="TreeGrafter"/>
</dbReference>
<dbReference type="Proteomes" id="UP001176059">
    <property type="component" value="Unassembled WGS sequence"/>
</dbReference>
<reference evidence="5" key="2">
    <citation type="journal article" date="2023" name="Proc. Natl. Acad. Sci. U.S.A.">
        <title>A global phylogenomic analysis of the shiitake genus Lentinula.</title>
        <authorList>
            <person name="Sierra-Patev S."/>
            <person name="Min B."/>
            <person name="Naranjo-Ortiz M."/>
            <person name="Looney B."/>
            <person name="Konkel Z."/>
            <person name="Slot J.C."/>
            <person name="Sakamoto Y."/>
            <person name="Steenwyk J.L."/>
            <person name="Rokas A."/>
            <person name="Carro J."/>
            <person name="Camarero S."/>
            <person name="Ferreira P."/>
            <person name="Molpeceres G."/>
            <person name="Ruiz-Duenas F.J."/>
            <person name="Serrano A."/>
            <person name="Henrissat B."/>
            <person name="Drula E."/>
            <person name="Hughes K.W."/>
            <person name="Mata J.L."/>
            <person name="Ishikawa N.K."/>
            <person name="Vargas-Isla R."/>
            <person name="Ushijima S."/>
            <person name="Smith C.A."/>
            <person name="Donoghue J."/>
            <person name="Ahrendt S."/>
            <person name="Andreopoulos W."/>
            <person name="He G."/>
            <person name="LaButti K."/>
            <person name="Lipzen A."/>
            <person name="Ng V."/>
            <person name="Riley R."/>
            <person name="Sandor L."/>
            <person name="Barry K."/>
            <person name="Martinez A.T."/>
            <person name="Xiao Y."/>
            <person name="Gibbons J.G."/>
            <person name="Terashima K."/>
            <person name="Grigoriev I.V."/>
            <person name="Hibbett D."/>
        </authorList>
    </citation>
    <scope>NUCLEOTIDE SEQUENCE</scope>
    <source>
        <strain evidence="5">ET3784</strain>
    </source>
</reference>
<keyword evidence="2" id="KW-0436">Ligase</keyword>
<comment type="caution">
    <text evidence="5">The sequence shown here is derived from an EMBL/GenBank/DDBJ whole genome shotgun (WGS) entry which is preliminary data.</text>
</comment>
<evidence type="ECO:0000256" key="1">
    <source>
        <dbReference type="ARBA" id="ARBA00006432"/>
    </source>
</evidence>
<dbReference type="EMBL" id="JANVFO010000022">
    <property type="protein sequence ID" value="KAJ3732766.1"/>
    <property type="molecule type" value="Genomic_DNA"/>
</dbReference>
<dbReference type="GO" id="GO:0005524">
    <property type="term" value="F:ATP binding"/>
    <property type="evidence" value="ECO:0007669"/>
    <property type="project" value="UniProtKB-KW"/>
</dbReference>
<dbReference type="PANTHER" id="PTHR43272">
    <property type="entry name" value="LONG-CHAIN-FATTY-ACID--COA LIGASE"/>
    <property type="match status" value="1"/>
</dbReference>
<accession>A0AA38N0K1</accession>
<dbReference type="Gene3D" id="3.40.50.12780">
    <property type="entry name" value="N-terminal domain of ligase-like"/>
    <property type="match status" value="1"/>
</dbReference>
<name>A0AA38N0K1_9AGAR</name>
<evidence type="ECO:0000256" key="2">
    <source>
        <dbReference type="ARBA" id="ARBA00022598"/>
    </source>
</evidence>
<gene>
    <name evidence="5" type="ORF">DFJ43DRAFT_980842</name>
</gene>
<dbReference type="GO" id="GO:0005886">
    <property type="term" value="C:plasma membrane"/>
    <property type="evidence" value="ECO:0007669"/>
    <property type="project" value="TreeGrafter"/>
</dbReference>
<keyword evidence="4" id="KW-0067">ATP-binding</keyword>
<evidence type="ECO:0000313" key="5">
    <source>
        <dbReference type="EMBL" id="KAJ3732766.1"/>
    </source>
</evidence>
<protein>
    <recommendedName>
        <fullName evidence="7">AMP-dependent synthetase/ligase domain-containing protein</fullName>
    </recommendedName>
</protein>
<keyword evidence="3" id="KW-0547">Nucleotide-binding</keyword>
<organism evidence="5 6">
    <name type="scientific">Lentinula guzmanii</name>
    <dbReference type="NCBI Taxonomy" id="2804957"/>
    <lineage>
        <taxon>Eukaryota</taxon>
        <taxon>Fungi</taxon>
        <taxon>Dikarya</taxon>
        <taxon>Basidiomycota</taxon>
        <taxon>Agaricomycotina</taxon>
        <taxon>Agaricomycetes</taxon>
        <taxon>Agaricomycetidae</taxon>
        <taxon>Agaricales</taxon>
        <taxon>Marasmiineae</taxon>
        <taxon>Omphalotaceae</taxon>
        <taxon>Lentinula</taxon>
    </lineage>
</organism>
<sequence length="90" mass="10240">YYKRPDLNDDETVFIKYGWFRTGDVGQWNEDGVLSLIDRVKILANLQGGKMVERLEFAYKARSYIGNICAQGTADAKRPVAIVVPHKVHL</sequence>
<dbReference type="GO" id="GO:0005783">
    <property type="term" value="C:endoplasmic reticulum"/>
    <property type="evidence" value="ECO:0007669"/>
    <property type="project" value="TreeGrafter"/>
</dbReference>
<evidence type="ECO:0000313" key="6">
    <source>
        <dbReference type="Proteomes" id="UP001176059"/>
    </source>
</evidence>
<keyword evidence="6" id="KW-1185">Reference proteome</keyword>
<evidence type="ECO:0008006" key="7">
    <source>
        <dbReference type="Google" id="ProtNLM"/>
    </source>
</evidence>
<feature type="non-terminal residue" evidence="5">
    <location>
        <position position="90"/>
    </location>
</feature>